<comment type="caution">
    <text evidence="4">The sequence shown here is derived from an EMBL/GenBank/DDBJ whole genome shotgun (WGS) entry which is preliminary data.</text>
</comment>
<dbReference type="InterPro" id="IPR006311">
    <property type="entry name" value="TAT_signal"/>
</dbReference>
<dbReference type="InterPro" id="IPR029052">
    <property type="entry name" value="Metallo-depent_PP-like"/>
</dbReference>
<organism evidence="4">
    <name type="scientific">Eiseniibacteriota bacterium</name>
    <dbReference type="NCBI Taxonomy" id="2212470"/>
    <lineage>
        <taxon>Bacteria</taxon>
        <taxon>Candidatus Eiseniibacteriota</taxon>
    </lineage>
</organism>
<dbReference type="AlphaFoldDB" id="A0A832MIY6"/>
<dbReference type="SUPFAM" id="SSF56300">
    <property type="entry name" value="Metallo-dependent phosphatases"/>
    <property type="match status" value="1"/>
</dbReference>
<dbReference type="Gene3D" id="3.60.21.10">
    <property type="match status" value="1"/>
</dbReference>
<feature type="chain" id="PRO_5033011802" evidence="2">
    <location>
        <begin position="26"/>
        <end position="396"/>
    </location>
</feature>
<sequence>MKRRTFLRRAAALGGGLALARAALARQGVGAPAPETAYDTLRVAPREGAPTDSAAARVEPAVTLAAGGDVVLGYNLQDHVDRELAAGVPREELFARYFAGVRHLTAAADLAVVNLECPFTERGVRLEKNFNFRARPELVEILKLGGVDVVSLANNHTMDWGVEGLEDTLATLNAAGIGRFGAGRDLAAARAPLVMERNGLRIGFLGYYFQSRRNMIEPEAMYARADRPGVAGCYVDLACVKRMVREDVEALVPRVDAVIPFFHWGKEGSYVAQPYQRELAHLCVDLGCRAVLGAHPHRVQGIEVRRGAPIVHSLANLVYGGIKDPQDPLSFVARLRVTRSAVDCEVVPIRITRWPEAPFQPFPLDGALRELALARMAELSRALGATTPQLAQVATE</sequence>
<proteinExistence type="inferred from homology"/>
<evidence type="ECO:0000313" key="4">
    <source>
        <dbReference type="EMBL" id="HGZ42292.1"/>
    </source>
</evidence>
<dbReference type="Pfam" id="PF09587">
    <property type="entry name" value="PGA_cap"/>
    <property type="match status" value="1"/>
</dbReference>
<keyword evidence="2" id="KW-0732">Signal</keyword>
<dbReference type="SMART" id="SM00854">
    <property type="entry name" value="PGA_cap"/>
    <property type="match status" value="1"/>
</dbReference>
<evidence type="ECO:0000256" key="1">
    <source>
        <dbReference type="ARBA" id="ARBA00005662"/>
    </source>
</evidence>
<dbReference type="InterPro" id="IPR052169">
    <property type="entry name" value="CW_Biosynth-Accessory"/>
</dbReference>
<dbReference type="InterPro" id="IPR019079">
    <property type="entry name" value="Capsule_synth_CapA"/>
</dbReference>
<feature type="domain" description="Capsule synthesis protein CapA" evidence="3">
    <location>
        <begin position="63"/>
        <end position="321"/>
    </location>
</feature>
<dbReference type="CDD" id="cd07381">
    <property type="entry name" value="MPP_CapA"/>
    <property type="match status" value="1"/>
</dbReference>
<gene>
    <name evidence="4" type="ORF">ENR23_02505</name>
</gene>
<accession>A0A832MIY6</accession>
<reference evidence="4" key="1">
    <citation type="journal article" date="2020" name="mSystems">
        <title>Genome- and Community-Level Interaction Insights into Carbon Utilization and Element Cycling Functions of Hydrothermarchaeota in Hydrothermal Sediment.</title>
        <authorList>
            <person name="Zhou Z."/>
            <person name="Liu Y."/>
            <person name="Xu W."/>
            <person name="Pan J."/>
            <person name="Luo Z.H."/>
            <person name="Li M."/>
        </authorList>
    </citation>
    <scope>NUCLEOTIDE SEQUENCE [LARGE SCALE GENOMIC DNA]</scope>
    <source>
        <strain evidence="4">SpSt-381</strain>
    </source>
</reference>
<name>A0A832MIY6_UNCEI</name>
<dbReference type="PROSITE" id="PS51318">
    <property type="entry name" value="TAT"/>
    <property type="match status" value="1"/>
</dbReference>
<dbReference type="PANTHER" id="PTHR33393:SF13">
    <property type="entry name" value="PGA BIOSYNTHESIS PROTEIN CAPA"/>
    <property type="match status" value="1"/>
</dbReference>
<evidence type="ECO:0000256" key="2">
    <source>
        <dbReference type="SAM" id="SignalP"/>
    </source>
</evidence>
<comment type="similarity">
    <text evidence="1">Belongs to the CapA family.</text>
</comment>
<evidence type="ECO:0000259" key="3">
    <source>
        <dbReference type="SMART" id="SM00854"/>
    </source>
</evidence>
<dbReference type="EMBL" id="DSQF01000004">
    <property type="protein sequence ID" value="HGZ42292.1"/>
    <property type="molecule type" value="Genomic_DNA"/>
</dbReference>
<protein>
    <submittedName>
        <fullName evidence="4">CapA family protein</fullName>
    </submittedName>
</protein>
<dbReference type="PANTHER" id="PTHR33393">
    <property type="entry name" value="POLYGLUTAMINE SYNTHESIS ACCESSORY PROTEIN RV0574C-RELATED"/>
    <property type="match status" value="1"/>
</dbReference>
<feature type="signal peptide" evidence="2">
    <location>
        <begin position="1"/>
        <end position="25"/>
    </location>
</feature>